<protein>
    <recommendedName>
        <fullName evidence="2">NAD-dependent epimerase/dehydratase domain-containing protein</fullName>
    </recommendedName>
</protein>
<dbReference type="Gene3D" id="3.40.50.720">
    <property type="entry name" value="NAD(P)-binding Rossmann-like Domain"/>
    <property type="match status" value="1"/>
</dbReference>
<reference evidence="1" key="1">
    <citation type="journal article" date="2020" name="Nature">
        <title>Giant virus diversity and host interactions through global metagenomics.</title>
        <authorList>
            <person name="Schulz F."/>
            <person name="Roux S."/>
            <person name="Paez-Espino D."/>
            <person name="Jungbluth S."/>
            <person name="Walsh D.A."/>
            <person name="Denef V.J."/>
            <person name="McMahon K.D."/>
            <person name="Konstantinidis K.T."/>
            <person name="Eloe-Fadrosh E.A."/>
            <person name="Kyrpides N.C."/>
            <person name="Woyke T."/>
        </authorList>
    </citation>
    <scope>NUCLEOTIDE SEQUENCE</scope>
    <source>
        <strain evidence="1">GVMAG-M-3300023184-178</strain>
    </source>
</reference>
<proteinExistence type="predicted"/>
<organism evidence="1">
    <name type="scientific">viral metagenome</name>
    <dbReference type="NCBI Taxonomy" id="1070528"/>
    <lineage>
        <taxon>unclassified sequences</taxon>
        <taxon>metagenomes</taxon>
        <taxon>organismal metagenomes</taxon>
    </lineage>
</organism>
<dbReference type="PANTHER" id="PTHR10491:SF4">
    <property type="entry name" value="METHIONINE ADENOSYLTRANSFERASE 2 SUBUNIT BETA"/>
    <property type="match status" value="1"/>
</dbReference>
<dbReference type="SUPFAM" id="SSF51735">
    <property type="entry name" value="NAD(P)-binding Rossmann-fold domains"/>
    <property type="match status" value="1"/>
</dbReference>
<dbReference type="GO" id="GO:0006556">
    <property type="term" value="P:S-adenosylmethionine biosynthetic process"/>
    <property type="evidence" value="ECO:0007669"/>
    <property type="project" value="TreeGrafter"/>
</dbReference>
<dbReference type="InterPro" id="IPR005913">
    <property type="entry name" value="dTDP_dehydrorham_reduct"/>
</dbReference>
<name>A0A6C0HY19_9ZZZZ</name>
<dbReference type="GO" id="GO:0048269">
    <property type="term" value="C:methionine adenosyltransferase complex"/>
    <property type="evidence" value="ECO:0007669"/>
    <property type="project" value="TreeGrafter"/>
</dbReference>
<accession>A0A6C0HY19</accession>
<dbReference type="EMBL" id="MN740030">
    <property type="protein sequence ID" value="QHT85015.1"/>
    <property type="molecule type" value="Genomic_DNA"/>
</dbReference>
<dbReference type="AlphaFoldDB" id="A0A6C0HY19"/>
<dbReference type="PANTHER" id="PTHR10491">
    <property type="entry name" value="DTDP-4-DEHYDRORHAMNOSE REDUCTASE"/>
    <property type="match status" value="1"/>
</dbReference>
<dbReference type="GO" id="GO:0048270">
    <property type="term" value="F:methionine adenosyltransferase regulator activity"/>
    <property type="evidence" value="ECO:0007669"/>
    <property type="project" value="TreeGrafter"/>
</dbReference>
<evidence type="ECO:0000313" key="1">
    <source>
        <dbReference type="EMBL" id="QHT85015.1"/>
    </source>
</evidence>
<sequence length="310" mass="35040">MGNSNSKNKASEPKILIFGADGWIGNKVYTILKNRDMKVYKAISRANDVDSIKKELGILSNVTHIMSFIGRTHGTFEGEKITTIDYLEKPGKLVDNVRDNLYSPVLLALLCKEAKIHFTYLGTGCIFDYDENHNLGNDNAGFVETDTPNFFGSSYSIVKGFTDQLMHQFDGDVLNVRIRMPITDEVNERNFITKITNYKKICSIPNSMSVLNELLPLMLDMSFAGKTGTINLTNPGVISHNEILEMYKEIVDPSFKWENFTIEEQNKVLLSKRSNNCLNTDLLVENCKNVKSIKDSVRDMLVLMKNSVKK</sequence>
<evidence type="ECO:0008006" key="2">
    <source>
        <dbReference type="Google" id="ProtNLM"/>
    </source>
</evidence>
<dbReference type="InterPro" id="IPR036291">
    <property type="entry name" value="NAD(P)-bd_dom_sf"/>
</dbReference>